<name>A0AA88SQP6_9ASTE</name>
<reference evidence="3" key="1">
    <citation type="submission" date="2022-12" db="EMBL/GenBank/DDBJ databases">
        <title>Draft genome assemblies for two species of Escallonia (Escalloniales).</title>
        <authorList>
            <person name="Chanderbali A."/>
            <person name="Dervinis C."/>
            <person name="Anghel I."/>
            <person name="Soltis D."/>
            <person name="Soltis P."/>
            <person name="Zapata F."/>
        </authorList>
    </citation>
    <scope>NUCLEOTIDE SEQUENCE</scope>
    <source>
        <strain evidence="3">UCBG64.0493</strain>
        <tissue evidence="3">Leaf</tissue>
    </source>
</reference>
<dbReference type="PANTHER" id="PTHR46713:SF1">
    <property type="entry name" value="F13M7.16 PROTEIN"/>
    <property type="match status" value="1"/>
</dbReference>
<evidence type="ECO:0000313" key="3">
    <source>
        <dbReference type="EMBL" id="KAK2997000.1"/>
    </source>
</evidence>
<evidence type="ECO:0000259" key="2">
    <source>
        <dbReference type="Pfam" id="PF09409"/>
    </source>
</evidence>
<dbReference type="PANTHER" id="PTHR46713">
    <property type="entry name" value="F13M7.16 PROTEIN"/>
    <property type="match status" value="1"/>
</dbReference>
<dbReference type="EMBL" id="JAVXUP010004513">
    <property type="protein sequence ID" value="KAK2997000.1"/>
    <property type="molecule type" value="Genomic_DNA"/>
</dbReference>
<feature type="domain" description="PUB" evidence="2">
    <location>
        <begin position="32"/>
        <end position="102"/>
    </location>
</feature>
<proteinExistence type="predicted"/>
<dbReference type="InterPro" id="IPR018997">
    <property type="entry name" value="PUB_domain"/>
</dbReference>
<dbReference type="Proteomes" id="UP001188597">
    <property type="component" value="Unassembled WGS sequence"/>
</dbReference>
<dbReference type="AlphaFoldDB" id="A0AA88SQP6"/>
<organism evidence="3 4">
    <name type="scientific">Escallonia herrerae</name>
    <dbReference type="NCBI Taxonomy" id="1293975"/>
    <lineage>
        <taxon>Eukaryota</taxon>
        <taxon>Viridiplantae</taxon>
        <taxon>Streptophyta</taxon>
        <taxon>Embryophyta</taxon>
        <taxon>Tracheophyta</taxon>
        <taxon>Spermatophyta</taxon>
        <taxon>Magnoliopsida</taxon>
        <taxon>eudicotyledons</taxon>
        <taxon>Gunneridae</taxon>
        <taxon>Pentapetalae</taxon>
        <taxon>asterids</taxon>
        <taxon>campanulids</taxon>
        <taxon>Escalloniales</taxon>
        <taxon>Escalloniaceae</taxon>
        <taxon>Escallonia</taxon>
    </lineage>
</organism>
<feature type="signal peptide" evidence="1">
    <location>
        <begin position="1"/>
        <end position="28"/>
    </location>
</feature>
<accession>A0AA88SQP6</accession>
<feature type="chain" id="PRO_5041648058" description="PUB domain-containing protein" evidence="1">
    <location>
        <begin position="29"/>
        <end position="126"/>
    </location>
</feature>
<dbReference type="SUPFAM" id="SSF143503">
    <property type="entry name" value="PUG domain-like"/>
    <property type="match status" value="1"/>
</dbReference>
<dbReference type="Gene3D" id="1.20.58.2190">
    <property type="match status" value="1"/>
</dbReference>
<dbReference type="SMART" id="SM00580">
    <property type="entry name" value="PUG"/>
    <property type="match status" value="1"/>
</dbReference>
<protein>
    <recommendedName>
        <fullName evidence="2">PUB domain-containing protein</fullName>
    </recommendedName>
</protein>
<sequence>MRRFGSAMLGKFVFVLQRAMLMEKSVICDDDNKVKTAFSSLLTYLNNVASNPDKEKFRKIRLSNAAFQNRVGKVEGGIQFLELCGFAKMEGDEFLFMTRDKFDMAVLVSAGTELDNAIKNPFFGVL</sequence>
<evidence type="ECO:0000256" key="1">
    <source>
        <dbReference type="SAM" id="SignalP"/>
    </source>
</evidence>
<gene>
    <name evidence="3" type="ORF">RJ639_026385</name>
</gene>
<keyword evidence="1" id="KW-0732">Signal</keyword>
<dbReference type="InterPro" id="IPR036339">
    <property type="entry name" value="PUB-like_dom_sf"/>
</dbReference>
<evidence type="ECO:0000313" key="4">
    <source>
        <dbReference type="Proteomes" id="UP001188597"/>
    </source>
</evidence>
<keyword evidence="4" id="KW-1185">Reference proteome</keyword>
<comment type="caution">
    <text evidence="3">The sequence shown here is derived from an EMBL/GenBank/DDBJ whole genome shotgun (WGS) entry which is preliminary data.</text>
</comment>
<dbReference type="Pfam" id="PF09409">
    <property type="entry name" value="PUB"/>
    <property type="match status" value="1"/>
</dbReference>